<protein>
    <recommendedName>
        <fullName evidence="5">Lipoprotein</fullName>
    </recommendedName>
</protein>
<keyword evidence="2" id="KW-0732">Signal</keyword>
<evidence type="ECO:0000256" key="1">
    <source>
        <dbReference type="SAM" id="MobiDB-lite"/>
    </source>
</evidence>
<name>A0A517YYI4_9BACT</name>
<proteinExistence type="predicted"/>
<gene>
    <name evidence="3" type="ORF">KS4_33670</name>
</gene>
<reference evidence="3 4" key="1">
    <citation type="submission" date="2019-02" db="EMBL/GenBank/DDBJ databases">
        <title>Deep-cultivation of Planctomycetes and their phenomic and genomic characterization uncovers novel biology.</title>
        <authorList>
            <person name="Wiegand S."/>
            <person name="Jogler M."/>
            <person name="Boedeker C."/>
            <person name="Pinto D."/>
            <person name="Vollmers J."/>
            <person name="Rivas-Marin E."/>
            <person name="Kohn T."/>
            <person name="Peeters S.H."/>
            <person name="Heuer A."/>
            <person name="Rast P."/>
            <person name="Oberbeckmann S."/>
            <person name="Bunk B."/>
            <person name="Jeske O."/>
            <person name="Meyerdierks A."/>
            <person name="Storesund J.E."/>
            <person name="Kallscheuer N."/>
            <person name="Luecker S."/>
            <person name="Lage O.M."/>
            <person name="Pohl T."/>
            <person name="Merkel B.J."/>
            <person name="Hornburger P."/>
            <person name="Mueller R.-W."/>
            <person name="Bruemmer F."/>
            <person name="Labrenz M."/>
            <person name="Spormann A.M."/>
            <person name="Op den Camp H."/>
            <person name="Overmann J."/>
            <person name="Amann R."/>
            <person name="Jetten M.S.M."/>
            <person name="Mascher T."/>
            <person name="Medema M.H."/>
            <person name="Devos D.P."/>
            <person name="Kaster A.-K."/>
            <person name="Ovreas L."/>
            <person name="Rohde M."/>
            <person name="Galperin M.Y."/>
            <person name="Jogler C."/>
        </authorList>
    </citation>
    <scope>NUCLEOTIDE SEQUENCE [LARGE SCALE GENOMIC DNA]</scope>
    <source>
        <strain evidence="3 4">KS4</strain>
    </source>
</reference>
<feature type="compositionally biased region" description="Basic and acidic residues" evidence="1">
    <location>
        <begin position="31"/>
        <end position="58"/>
    </location>
</feature>
<evidence type="ECO:0000313" key="4">
    <source>
        <dbReference type="Proteomes" id="UP000317369"/>
    </source>
</evidence>
<evidence type="ECO:0000256" key="2">
    <source>
        <dbReference type="SAM" id="SignalP"/>
    </source>
</evidence>
<feature type="chain" id="PRO_5021808786" description="Lipoprotein" evidence="2">
    <location>
        <begin position="25"/>
        <end position="65"/>
    </location>
</feature>
<organism evidence="3 4">
    <name type="scientific">Poriferisphaera corsica</name>
    <dbReference type="NCBI Taxonomy" id="2528020"/>
    <lineage>
        <taxon>Bacteria</taxon>
        <taxon>Pseudomonadati</taxon>
        <taxon>Planctomycetota</taxon>
        <taxon>Phycisphaerae</taxon>
        <taxon>Phycisphaerales</taxon>
        <taxon>Phycisphaeraceae</taxon>
        <taxon>Poriferisphaera</taxon>
    </lineage>
</organism>
<dbReference type="PROSITE" id="PS51257">
    <property type="entry name" value="PROKAR_LIPOPROTEIN"/>
    <property type="match status" value="1"/>
</dbReference>
<evidence type="ECO:0000313" key="3">
    <source>
        <dbReference type="EMBL" id="QDU35286.1"/>
    </source>
</evidence>
<evidence type="ECO:0008006" key="5">
    <source>
        <dbReference type="Google" id="ProtNLM"/>
    </source>
</evidence>
<dbReference type="RefSeq" id="WP_145080395.1">
    <property type="nucleotide sequence ID" value="NZ_CP036425.1"/>
</dbReference>
<sequence length="65" mass="7551" precursor="true">MKNLMTLLCALLLCGSFTMVVGCAGDQDVDEKDKVEQKDDDKKMDKDKDKKMDDDKKMEKKSRRY</sequence>
<accession>A0A517YYI4</accession>
<feature type="signal peptide" evidence="2">
    <location>
        <begin position="1"/>
        <end position="24"/>
    </location>
</feature>
<dbReference type="Proteomes" id="UP000317369">
    <property type="component" value="Chromosome"/>
</dbReference>
<dbReference type="KEGG" id="pcor:KS4_33670"/>
<dbReference type="EMBL" id="CP036425">
    <property type="protein sequence ID" value="QDU35286.1"/>
    <property type="molecule type" value="Genomic_DNA"/>
</dbReference>
<feature type="region of interest" description="Disordered" evidence="1">
    <location>
        <begin position="29"/>
        <end position="65"/>
    </location>
</feature>
<dbReference type="AlphaFoldDB" id="A0A517YYI4"/>
<keyword evidence="4" id="KW-1185">Reference proteome</keyword>